<name>A0A0B2PIT6_GLYSO</name>
<organism evidence="1">
    <name type="scientific">Glycine soja</name>
    <name type="common">Wild soybean</name>
    <dbReference type="NCBI Taxonomy" id="3848"/>
    <lineage>
        <taxon>Eukaryota</taxon>
        <taxon>Viridiplantae</taxon>
        <taxon>Streptophyta</taxon>
        <taxon>Embryophyta</taxon>
        <taxon>Tracheophyta</taxon>
        <taxon>Spermatophyta</taxon>
        <taxon>Magnoliopsida</taxon>
        <taxon>eudicotyledons</taxon>
        <taxon>Gunneridae</taxon>
        <taxon>Pentapetalae</taxon>
        <taxon>rosids</taxon>
        <taxon>fabids</taxon>
        <taxon>Fabales</taxon>
        <taxon>Fabaceae</taxon>
        <taxon>Papilionoideae</taxon>
        <taxon>50 kb inversion clade</taxon>
        <taxon>NPAAA clade</taxon>
        <taxon>indigoferoid/millettioid clade</taxon>
        <taxon>Phaseoleae</taxon>
        <taxon>Glycine</taxon>
        <taxon>Glycine subgen. Soja</taxon>
    </lineage>
</organism>
<gene>
    <name evidence="1" type="ORF">glysoja_049199</name>
</gene>
<dbReference type="AlphaFoldDB" id="A0A0B2PIT6"/>
<proteinExistence type="predicted"/>
<dbReference type="EMBL" id="KN667014">
    <property type="protein sequence ID" value="KHN07477.1"/>
    <property type="molecule type" value="Genomic_DNA"/>
</dbReference>
<reference evidence="1" key="1">
    <citation type="submission" date="2014-07" db="EMBL/GenBank/DDBJ databases">
        <title>Identification of a novel salt tolerance gene in wild soybean by whole-genome sequencing.</title>
        <authorList>
            <person name="Lam H.-M."/>
            <person name="Qi X."/>
            <person name="Li M.-W."/>
            <person name="Liu X."/>
            <person name="Xie M."/>
            <person name="Ni M."/>
            <person name="Xu X."/>
        </authorList>
    </citation>
    <scope>NUCLEOTIDE SEQUENCE [LARGE SCALE GENOMIC DNA]</scope>
    <source>
        <tissue evidence="1">Root</tissue>
    </source>
</reference>
<accession>A0A0B2PIT6</accession>
<dbReference type="Proteomes" id="UP000053555">
    <property type="component" value="Unassembled WGS sequence"/>
</dbReference>
<protein>
    <submittedName>
        <fullName evidence="1">Uncharacterized protein</fullName>
    </submittedName>
</protein>
<evidence type="ECO:0000313" key="1">
    <source>
        <dbReference type="EMBL" id="KHN07477.1"/>
    </source>
</evidence>
<sequence length="54" mass="6376">MASVVNGIVKIRLRYSVLLHHHPMVYFVICCQYRFKITHIPDLINECVHIEVIL</sequence>